<name>A0A0H5R469_9EUKA</name>
<organism evidence="1">
    <name type="scientific">Spongospora subterranea</name>
    <dbReference type="NCBI Taxonomy" id="70186"/>
    <lineage>
        <taxon>Eukaryota</taxon>
        <taxon>Sar</taxon>
        <taxon>Rhizaria</taxon>
        <taxon>Endomyxa</taxon>
        <taxon>Phytomyxea</taxon>
        <taxon>Plasmodiophorida</taxon>
        <taxon>Plasmodiophoridae</taxon>
        <taxon>Spongospora</taxon>
    </lineage>
</organism>
<protein>
    <submittedName>
        <fullName evidence="1">Uncharacterized protein</fullName>
    </submittedName>
</protein>
<evidence type="ECO:0000313" key="1">
    <source>
        <dbReference type="EMBL" id="CRZ09000.1"/>
    </source>
</evidence>
<dbReference type="AlphaFoldDB" id="A0A0H5R469"/>
<accession>A0A0H5R469</accession>
<reference evidence="1" key="1">
    <citation type="submission" date="2015-04" db="EMBL/GenBank/DDBJ databases">
        <title>The genome sequence of the plant pathogenic Rhizarian Plasmodiophora brassicae reveals insights in its biotrophic life cycle and the origin of chitin synthesis.</title>
        <authorList>
            <person name="Schwelm A."/>
            <person name="Fogelqvist J."/>
            <person name="Knaust A."/>
            <person name="Julke S."/>
            <person name="Lilja T."/>
            <person name="Dhandapani V."/>
            <person name="Bonilla-Rosso G."/>
            <person name="Karlsson M."/>
            <person name="Shevchenko A."/>
            <person name="Choi S.R."/>
            <person name="Kim H.G."/>
            <person name="Park J.Y."/>
            <person name="Lim Y.P."/>
            <person name="Ludwig-Muller J."/>
            <person name="Dixelius C."/>
        </authorList>
    </citation>
    <scope>NUCLEOTIDE SEQUENCE</scope>
    <source>
        <tissue evidence="1">Potato root galls</tissue>
    </source>
</reference>
<dbReference type="EMBL" id="HACM01008558">
    <property type="protein sequence ID" value="CRZ09000.1"/>
    <property type="molecule type" value="Transcribed_RNA"/>
</dbReference>
<proteinExistence type="predicted"/>
<sequence>MLKLMKLLRTVNHHSLLTPRKMSRVAATLKMTGRHRALNLIRGKTVRIVASLQTPITVRHRPLTLTMAKMSRVLDHHAAILTTEQAPMLDRSANNTTKEYGNGTNAVSSLNRCQDVINVGSAKLMATTILVTTTNSSNELLV</sequence>